<dbReference type="Proteomes" id="UP000475862">
    <property type="component" value="Unassembled WGS sequence"/>
</dbReference>
<comment type="caution">
    <text evidence="1">The sequence shown here is derived from an EMBL/GenBank/DDBJ whole genome shotgun (WGS) entry which is preliminary data.</text>
</comment>
<proteinExistence type="predicted"/>
<reference evidence="1 2" key="1">
    <citation type="submission" date="2019-08" db="EMBL/GenBank/DDBJ databases">
        <title>The genome of the soybean aphid Biotype 1, its phylome, world population structure and adaptation to the North American continent.</title>
        <authorList>
            <person name="Giordano R."/>
            <person name="Donthu R.K."/>
            <person name="Hernandez A.G."/>
            <person name="Wright C.L."/>
            <person name="Zimin A.V."/>
        </authorList>
    </citation>
    <scope>NUCLEOTIDE SEQUENCE [LARGE SCALE GENOMIC DNA]</scope>
    <source>
        <tissue evidence="1">Whole aphids</tissue>
    </source>
</reference>
<dbReference type="OrthoDB" id="10514524at2759"/>
<evidence type="ECO:0000313" key="1">
    <source>
        <dbReference type="EMBL" id="KAE9524865.1"/>
    </source>
</evidence>
<gene>
    <name evidence="1" type="ORF">AGLY_014915</name>
</gene>
<sequence>MSIISRPVSSFSQYRPGTGYVGLLPNLRPNSSLPVRFKTSYKQIIPTRLHSRLPITRAQTKSCDDIYQIKPMSRISNQDRSEHQWPVRLVKSNQSVLLKHENFSPACLAKLDTEYKDYGLLESLTRGLMKRSALMAAGSRRRRRSSYRRRSSTRKLLHFFREAIRVTFLKKKIHGSQFKSQMGGNS</sequence>
<protein>
    <submittedName>
        <fullName evidence="1">Uncharacterized protein</fullName>
    </submittedName>
</protein>
<dbReference type="EMBL" id="VYZN01000065">
    <property type="protein sequence ID" value="KAE9524865.1"/>
    <property type="molecule type" value="Genomic_DNA"/>
</dbReference>
<keyword evidence="2" id="KW-1185">Reference proteome</keyword>
<dbReference type="AlphaFoldDB" id="A0A6G0T3E7"/>
<organism evidence="1 2">
    <name type="scientific">Aphis glycines</name>
    <name type="common">Soybean aphid</name>
    <dbReference type="NCBI Taxonomy" id="307491"/>
    <lineage>
        <taxon>Eukaryota</taxon>
        <taxon>Metazoa</taxon>
        <taxon>Ecdysozoa</taxon>
        <taxon>Arthropoda</taxon>
        <taxon>Hexapoda</taxon>
        <taxon>Insecta</taxon>
        <taxon>Pterygota</taxon>
        <taxon>Neoptera</taxon>
        <taxon>Paraneoptera</taxon>
        <taxon>Hemiptera</taxon>
        <taxon>Sternorrhyncha</taxon>
        <taxon>Aphidomorpha</taxon>
        <taxon>Aphidoidea</taxon>
        <taxon>Aphididae</taxon>
        <taxon>Aphidini</taxon>
        <taxon>Aphis</taxon>
        <taxon>Aphis</taxon>
    </lineage>
</organism>
<accession>A0A6G0T3E7</accession>
<name>A0A6G0T3E7_APHGL</name>
<evidence type="ECO:0000313" key="2">
    <source>
        <dbReference type="Proteomes" id="UP000475862"/>
    </source>
</evidence>